<proteinExistence type="predicted"/>
<dbReference type="EMBL" id="CP047020">
    <property type="protein sequence ID" value="QHA09009.1"/>
    <property type="molecule type" value="Genomic_DNA"/>
</dbReference>
<name>A0A6I6NDT3_9ACTN</name>
<dbReference type="AlphaFoldDB" id="A0A6I6NDT3"/>
<reference evidence="1 2" key="1">
    <citation type="submission" date="2019-12" db="EMBL/GenBank/DDBJ databases">
        <title>Streptomyces sp. strain T44 isolated from rhizosphere soil of Broussonetia papyrifera.</title>
        <authorList>
            <person name="Mo P."/>
        </authorList>
    </citation>
    <scope>NUCLEOTIDE SEQUENCE [LARGE SCALE GENOMIC DNA]</scope>
    <source>
        <strain evidence="1 2">T44</strain>
    </source>
</reference>
<sequence length="139" mass="14168">MRQALGLCVAPGCGKDIGGVHGPASDTAAEHGKHGIETVVTGVEERRPDEDELFLLGGCEQVGHVRCDGGGSVHGLGEAAGVVAEQGLAEFVRELVGGLLEAVEIGAAAADEGAEADTRVDGYMAAAGPERRVRRRRAG</sequence>
<keyword evidence="2" id="KW-1185">Reference proteome</keyword>
<gene>
    <name evidence="1" type="ORF">GQF42_42460</name>
</gene>
<dbReference type="KEGG" id="sbro:GQF42_42460"/>
<protein>
    <submittedName>
        <fullName evidence="1">Uncharacterized protein</fullName>
    </submittedName>
</protein>
<accession>A0A6I6NDT3</accession>
<evidence type="ECO:0000313" key="2">
    <source>
        <dbReference type="Proteomes" id="UP000436138"/>
    </source>
</evidence>
<dbReference type="Proteomes" id="UP000436138">
    <property type="component" value="Chromosome"/>
</dbReference>
<organism evidence="1 2">
    <name type="scientific">Streptomyces broussonetiae</name>
    <dbReference type="NCBI Taxonomy" id="2686304"/>
    <lineage>
        <taxon>Bacteria</taxon>
        <taxon>Bacillati</taxon>
        <taxon>Actinomycetota</taxon>
        <taxon>Actinomycetes</taxon>
        <taxon>Kitasatosporales</taxon>
        <taxon>Streptomycetaceae</taxon>
        <taxon>Streptomyces</taxon>
    </lineage>
</organism>
<evidence type="ECO:0000313" key="1">
    <source>
        <dbReference type="EMBL" id="QHA09009.1"/>
    </source>
</evidence>